<dbReference type="EMBL" id="BTGC01000003">
    <property type="protein sequence ID" value="GMM49963.1"/>
    <property type="molecule type" value="Genomic_DNA"/>
</dbReference>
<feature type="region of interest" description="Disordered" evidence="13">
    <location>
        <begin position="1047"/>
        <end position="1092"/>
    </location>
</feature>
<comment type="caution">
    <text evidence="15">The sequence shown here is derived from an EMBL/GenBank/DDBJ whole genome shotgun (WGS) entry which is preliminary data.</text>
</comment>
<dbReference type="GO" id="GO:0051301">
    <property type="term" value="P:cell division"/>
    <property type="evidence" value="ECO:0007669"/>
    <property type="project" value="UniProtKB-KW"/>
</dbReference>
<dbReference type="InterPro" id="IPR036277">
    <property type="entry name" value="SMC_hinge_sf"/>
</dbReference>
<dbReference type="Pfam" id="PF06470">
    <property type="entry name" value="SMC_hinge"/>
    <property type="match status" value="1"/>
</dbReference>
<dbReference type="GO" id="GO:0016887">
    <property type="term" value="F:ATP hydrolysis activity"/>
    <property type="evidence" value="ECO:0007669"/>
    <property type="project" value="InterPro"/>
</dbReference>
<dbReference type="Pfam" id="PF02463">
    <property type="entry name" value="SMC_N"/>
    <property type="match status" value="1"/>
</dbReference>
<evidence type="ECO:0000256" key="5">
    <source>
        <dbReference type="ARBA" id="ARBA00022776"/>
    </source>
</evidence>
<dbReference type="Gene3D" id="3.30.70.1620">
    <property type="match status" value="1"/>
</dbReference>
<feature type="coiled-coil region" evidence="12">
    <location>
        <begin position="760"/>
        <end position="843"/>
    </location>
</feature>
<feature type="coiled-coil region" evidence="12">
    <location>
        <begin position="338"/>
        <end position="393"/>
    </location>
</feature>
<protein>
    <recommendedName>
        <fullName evidence="11">Structural maintenance of chromosomes protein</fullName>
    </recommendedName>
</protein>
<evidence type="ECO:0000313" key="16">
    <source>
        <dbReference type="Proteomes" id="UP001362899"/>
    </source>
</evidence>
<feature type="coiled-coil region" evidence="12">
    <location>
        <begin position="250"/>
        <end position="277"/>
    </location>
</feature>
<comment type="subcellular location">
    <subcellularLocation>
        <location evidence="1 11">Nucleus</location>
    </subcellularLocation>
</comment>
<feature type="domain" description="SMC hinge" evidence="14">
    <location>
        <begin position="599"/>
        <end position="714"/>
    </location>
</feature>
<evidence type="ECO:0000256" key="7">
    <source>
        <dbReference type="ARBA" id="ARBA00023054"/>
    </source>
</evidence>
<keyword evidence="4" id="KW-0547">Nucleotide-binding</keyword>
<evidence type="ECO:0000256" key="2">
    <source>
        <dbReference type="ARBA" id="ARBA00006005"/>
    </source>
</evidence>
<feature type="coiled-coil region" evidence="12">
    <location>
        <begin position="454"/>
        <end position="586"/>
    </location>
</feature>
<keyword evidence="3" id="KW-0132">Cell division</keyword>
<keyword evidence="5" id="KW-0498">Mitosis</keyword>
<dbReference type="InterPro" id="IPR003395">
    <property type="entry name" value="RecF/RecN/SMC_N"/>
</dbReference>
<feature type="region of interest" description="Disordered" evidence="13">
    <location>
        <begin position="1"/>
        <end position="56"/>
    </location>
</feature>
<feature type="compositionally biased region" description="Polar residues" evidence="13">
    <location>
        <begin position="1072"/>
        <end position="1092"/>
    </location>
</feature>
<dbReference type="GO" id="GO:0000796">
    <property type="term" value="C:condensin complex"/>
    <property type="evidence" value="ECO:0007669"/>
    <property type="project" value="TreeGrafter"/>
</dbReference>
<evidence type="ECO:0000256" key="10">
    <source>
        <dbReference type="ARBA" id="ARBA00023306"/>
    </source>
</evidence>
<dbReference type="SUPFAM" id="SSF52540">
    <property type="entry name" value="P-loop containing nucleoside triphosphate hydrolases"/>
    <property type="match status" value="1"/>
</dbReference>
<dbReference type="InterPro" id="IPR027417">
    <property type="entry name" value="P-loop_NTPase"/>
</dbReference>
<proteinExistence type="inferred from homology"/>
<evidence type="ECO:0000256" key="4">
    <source>
        <dbReference type="ARBA" id="ARBA00022741"/>
    </source>
</evidence>
<keyword evidence="8" id="KW-0226">DNA condensation</keyword>
<dbReference type="Proteomes" id="UP001362899">
    <property type="component" value="Unassembled WGS sequence"/>
</dbReference>
<keyword evidence="16" id="KW-1185">Reference proteome</keyword>
<dbReference type="PIRSF" id="PIRSF005719">
    <property type="entry name" value="SMC"/>
    <property type="match status" value="1"/>
</dbReference>
<dbReference type="PANTHER" id="PTHR18937">
    <property type="entry name" value="STRUCTURAL MAINTENANCE OF CHROMOSOMES SMC FAMILY MEMBER"/>
    <property type="match status" value="1"/>
</dbReference>
<reference evidence="15 16" key="1">
    <citation type="journal article" date="2023" name="Elife">
        <title>Identification of key yeast species and microbe-microbe interactions impacting larval growth of Drosophila in the wild.</title>
        <authorList>
            <person name="Mure A."/>
            <person name="Sugiura Y."/>
            <person name="Maeda R."/>
            <person name="Honda K."/>
            <person name="Sakurai N."/>
            <person name="Takahashi Y."/>
            <person name="Watada M."/>
            <person name="Katoh T."/>
            <person name="Gotoh A."/>
            <person name="Gotoh Y."/>
            <person name="Taniguchi I."/>
            <person name="Nakamura K."/>
            <person name="Hayashi T."/>
            <person name="Katayama T."/>
            <person name="Uemura T."/>
            <person name="Hattori Y."/>
        </authorList>
    </citation>
    <scope>NUCLEOTIDE SEQUENCE [LARGE SCALE GENOMIC DNA]</scope>
    <source>
        <strain evidence="15 16">SB-73</strain>
    </source>
</reference>
<dbReference type="Gene3D" id="3.40.50.300">
    <property type="entry name" value="P-loop containing nucleotide triphosphate hydrolases"/>
    <property type="match status" value="2"/>
</dbReference>
<dbReference type="FunFam" id="3.40.50.300:FF:000481">
    <property type="entry name" value="Structural maintenance of chromosomes 4"/>
    <property type="match status" value="1"/>
</dbReference>
<evidence type="ECO:0000313" key="15">
    <source>
        <dbReference type="EMBL" id="GMM49963.1"/>
    </source>
</evidence>
<dbReference type="GO" id="GO:0005634">
    <property type="term" value="C:nucleus"/>
    <property type="evidence" value="ECO:0007669"/>
    <property type="project" value="UniProtKB-SubCell"/>
</dbReference>
<accession>A0AAV5RGT5</accession>
<keyword evidence="9 11" id="KW-0539">Nucleus</keyword>
<keyword evidence="7 12" id="KW-0175">Coiled coil</keyword>
<evidence type="ECO:0000256" key="13">
    <source>
        <dbReference type="SAM" id="MobiDB-lite"/>
    </source>
</evidence>
<evidence type="ECO:0000256" key="3">
    <source>
        <dbReference type="ARBA" id="ARBA00022618"/>
    </source>
</evidence>
<gene>
    <name evidence="15" type="ORF">DASB73_009210</name>
</gene>
<evidence type="ECO:0000256" key="12">
    <source>
        <dbReference type="SAM" id="Coils"/>
    </source>
</evidence>
<dbReference type="InterPro" id="IPR024704">
    <property type="entry name" value="SMC"/>
</dbReference>
<dbReference type="GO" id="GO:0005524">
    <property type="term" value="F:ATP binding"/>
    <property type="evidence" value="ECO:0007669"/>
    <property type="project" value="UniProtKB-KW"/>
</dbReference>
<feature type="compositionally biased region" description="Polar residues" evidence="13">
    <location>
        <begin position="25"/>
        <end position="35"/>
    </location>
</feature>
<dbReference type="InterPro" id="IPR010935">
    <property type="entry name" value="SMC_hinge"/>
</dbReference>
<keyword evidence="6" id="KW-0067">ATP-binding</keyword>
<keyword evidence="10" id="KW-0131">Cell cycle</keyword>
<comment type="similarity">
    <text evidence="2">Belongs to the SMC family. SMC4 subfamily.</text>
</comment>
<evidence type="ECO:0000256" key="9">
    <source>
        <dbReference type="ARBA" id="ARBA00023242"/>
    </source>
</evidence>
<organism evidence="15 16">
    <name type="scientific">Starmerella bacillaris</name>
    <name type="common">Yeast</name>
    <name type="synonym">Candida zemplinina</name>
    <dbReference type="NCBI Taxonomy" id="1247836"/>
    <lineage>
        <taxon>Eukaryota</taxon>
        <taxon>Fungi</taxon>
        <taxon>Dikarya</taxon>
        <taxon>Ascomycota</taxon>
        <taxon>Saccharomycotina</taxon>
        <taxon>Dipodascomycetes</taxon>
        <taxon>Dipodascales</taxon>
        <taxon>Trichomonascaceae</taxon>
        <taxon>Starmerella</taxon>
    </lineage>
</organism>
<dbReference type="GO" id="GO:0007076">
    <property type="term" value="P:mitotic chromosome condensation"/>
    <property type="evidence" value="ECO:0007669"/>
    <property type="project" value="TreeGrafter"/>
</dbReference>
<dbReference type="SUPFAM" id="SSF75553">
    <property type="entry name" value="Smc hinge domain"/>
    <property type="match status" value="1"/>
</dbReference>
<evidence type="ECO:0000256" key="11">
    <source>
        <dbReference type="PIRNR" id="PIRNR005719"/>
    </source>
</evidence>
<evidence type="ECO:0000256" key="8">
    <source>
        <dbReference type="ARBA" id="ARBA00023067"/>
    </source>
</evidence>
<feature type="coiled-coil region" evidence="12">
    <location>
        <begin position="884"/>
        <end position="1027"/>
    </location>
</feature>
<name>A0AAV5RGT5_STABA</name>
<evidence type="ECO:0000259" key="14">
    <source>
        <dbReference type="SMART" id="SM00968"/>
    </source>
</evidence>
<dbReference type="SMART" id="SM00968">
    <property type="entry name" value="SMC_hinge"/>
    <property type="match status" value="1"/>
</dbReference>
<sequence>MDSDNETSHYTEVPGSPSPRKSRHSSQFFSPNSLAGSPILRTPERSPISPARMQPSPLSRAQLLDIPDLSMRVPVVEKPRLVIRNLVLTNFKSYCGRREVGPFNDNFTAVVGPNGSGKSNVIDSLLFVFGFRAKKMRQDNLKNLIYHSDTYRDIGFCRVEVFFEMTGDSDWKLVVGREVRRDGNNFYTLDGVRSTYTQVTTLLEEKGIDLKHKRFLILQGEVESIALMPPKAEKEGDDGLLEYLEDIIGTSKYKEEIAELESKVDSLRLDCKEKRQRLGIVEEDILSMNDVRKRAENSMKASNRASTIKSQLLQVRKFKSERSLRNAEELKLRNTEKVNLSQSQIAEREQELASLKAELSTSESNLHKLNAELNLKKNQLNEERIKTQKFEKQREMAAKSIEELKASIESSCAKAKPSKEFLDSYDDVKLSLESELQKSSEQLEPKQSELTVAREEISAKTSNLRTAAEELQTKAAPLKQALDAKNAELEQINTRNDARRNILEQTRQEEQKITRDGESLVTEGISAKKEVKKLQNTLSQLEEEESKIDSEIEKFSGLKKEVDTQLANLKTEVSVAREARESSRSQNYMEAELMKLKIDGLYGRLGALGAINEKYDVVISTAAPQLNNFVVDTVATATKCIQALRERNLGRGQFMVLEKIKSASNEAKRSPSEFPAPRLIDLVQCADPIFYKAFYLALGNTLVANNIEEANRIAFSGPKRYRVATLDGAIVNVSGQMSGGGRPMRGLMASSISTVSSEELDSLEQKLVEVELDSAEVNSSLSTSTSRKQELLSLIPATRNRLSKMQLDLSDLEQRMIGLKDRRKAKRAEIAAKEEELRSVEENDKPLYNQLRKESDAIKVKYDAVANELKVIDDQIREAGGEYVEELQKAVQKLSSKVSGLKTKLRNLDQDNSQHTFKLQSFNRDIERLKEQLQDAEAKYELKFKNSEDEDAMDVSVIADLQVQVNDIQEQYTEQKQSISKAKEQQRKLTAENYQLNLELNEASLVLSRTESEIVGYKQTIQSIESKAASLQLYNVDYARDCLAKTVKRKRKQSRTSQASEYSSQEPPSSQGTQYSQSQPLSQNELTQASDVNPSQKPLITEFDEVAFDAEQPLLPYEDAFNELTPDELEEIDEKHLQTELAKAERDPSYEQLINLEGVDKYRARYKDYMSRKQISDEADNIFDASVKKVKSLHDTRYSEFMIGFHEISSKLKELYRAITMGGNAELELVDNLDPFAEGILFSVMPPKKSWRNIANLSGGEKTLSSLALVFALHHYKPTPLYVMDEIDAALDYRNVSIIANYIKERTKDAQFIVISLRMNMFELASRLVGIYKNLDVSMSATLQVD</sequence>
<evidence type="ECO:0000256" key="6">
    <source>
        <dbReference type="ARBA" id="ARBA00022840"/>
    </source>
</evidence>
<dbReference type="SUPFAM" id="SSF57997">
    <property type="entry name" value="Tropomyosin"/>
    <property type="match status" value="1"/>
</dbReference>
<dbReference type="PANTHER" id="PTHR18937:SF172">
    <property type="entry name" value="STRUCTURAL MAINTENANCE OF CHROMOSOMES PROTEIN"/>
    <property type="match status" value="1"/>
</dbReference>
<dbReference type="Gene3D" id="1.20.1060.20">
    <property type="match status" value="1"/>
</dbReference>
<evidence type="ECO:0000256" key="1">
    <source>
        <dbReference type="ARBA" id="ARBA00004123"/>
    </source>
</evidence>
<feature type="compositionally biased region" description="Low complexity" evidence="13">
    <location>
        <begin position="1057"/>
        <end position="1071"/>
    </location>
</feature>